<comment type="caution">
    <text evidence="4">The sequence shown here is derived from an EMBL/GenBank/DDBJ whole genome shotgun (WGS) entry which is preliminary data.</text>
</comment>
<dbReference type="Pfam" id="PF01740">
    <property type="entry name" value="STAS"/>
    <property type="match status" value="1"/>
</dbReference>
<accession>A0ABW3EET9</accession>
<dbReference type="RefSeq" id="WP_378295661.1">
    <property type="nucleotide sequence ID" value="NZ_JBHTJA010000001.1"/>
</dbReference>
<dbReference type="EMBL" id="JBHTJA010000001">
    <property type="protein sequence ID" value="MFD0898868.1"/>
    <property type="molecule type" value="Genomic_DNA"/>
</dbReference>
<dbReference type="SUPFAM" id="SSF52091">
    <property type="entry name" value="SpoIIaa-like"/>
    <property type="match status" value="1"/>
</dbReference>
<protein>
    <recommendedName>
        <fullName evidence="2">Anti-sigma factor antagonist</fullName>
    </recommendedName>
</protein>
<dbReference type="PANTHER" id="PTHR33495">
    <property type="entry name" value="ANTI-SIGMA FACTOR ANTAGONIST TM_1081-RELATED-RELATED"/>
    <property type="match status" value="1"/>
</dbReference>
<evidence type="ECO:0000259" key="3">
    <source>
        <dbReference type="PROSITE" id="PS50801"/>
    </source>
</evidence>
<evidence type="ECO:0000256" key="1">
    <source>
        <dbReference type="ARBA" id="ARBA00009013"/>
    </source>
</evidence>
<dbReference type="InterPro" id="IPR036513">
    <property type="entry name" value="STAS_dom_sf"/>
</dbReference>
<dbReference type="InterPro" id="IPR003658">
    <property type="entry name" value="Anti-sigma_ant"/>
</dbReference>
<proteinExistence type="inferred from homology"/>
<sequence length="122" mass="12390">MTAFTTAAPRAHVPDEVRPPAHRRSGHTVVALSGVLDGAAAPALREYLIGALRHSGRLLILDLSAVTSADVAGLAVLIGVRQRAAGLGVTLRLAAPSAQVAALLRATGLGRILTVHPAETAA</sequence>
<dbReference type="PANTHER" id="PTHR33495:SF2">
    <property type="entry name" value="ANTI-SIGMA FACTOR ANTAGONIST TM_1081-RELATED"/>
    <property type="match status" value="1"/>
</dbReference>
<feature type="domain" description="STAS" evidence="3">
    <location>
        <begin position="17"/>
        <end position="122"/>
    </location>
</feature>
<dbReference type="NCBIfam" id="TIGR00377">
    <property type="entry name" value="ant_ant_sig"/>
    <property type="match status" value="1"/>
</dbReference>
<comment type="similarity">
    <text evidence="1 2">Belongs to the anti-sigma-factor antagonist family.</text>
</comment>
<evidence type="ECO:0000313" key="5">
    <source>
        <dbReference type="Proteomes" id="UP001596972"/>
    </source>
</evidence>
<dbReference type="Gene3D" id="3.30.750.24">
    <property type="entry name" value="STAS domain"/>
    <property type="match status" value="1"/>
</dbReference>
<name>A0ABW3EET9_9ACTN</name>
<dbReference type="Proteomes" id="UP001596972">
    <property type="component" value="Unassembled WGS sequence"/>
</dbReference>
<reference evidence="5" key="1">
    <citation type="journal article" date="2019" name="Int. J. Syst. Evol. Microbiol.">
        <title>The Global Catalogue of Microorganisms (GCM) 10K type strain sequencing project: providing services to taxonomists for standard genome sequencing and annotation.</title>
        <authorList>
            <consortium name="The Broad Institute Genomics Platform"/>
            <consortium name="The Broad Institute Genome Sequencing Center for Infectious Disease"/>
            <person name="Wu L."/>
            <person name="Ma J."/>
        </authorList>
    </citation>
    <scope>NUCLEOTIDE SEQUENCE [LARGE SCALE GENOMIC DNA]</scope>
    <source>
        <strain evidence="5">JCM 31202</strain>
    </source>
</reference>
<keyword evidence="5" id="KW-1185">Reference proteome</keyword>
<organism evidence="4 5">
    <name type="scientific">Actinomadura sediminis</name>
    <dbReference type="NCBI Taxonomy" id="1038904"/>
    <lineage>
        <taxon>Bacteria</taxon>
        <taxon>Bacillati</taxon>
        <taxon>Actinomycetota</taxon>
        <taxon>Actinomycetes</taxon>
        <taxon>Streptosporangiales</taxon>
        <taxon>Thermomonosporaceae</taxon>
        <taxon>Actinomadura</taxon>
    </lineage>
</organism>
<dbReference type="PROSITE" id="PS50801">
    <property type="entry name" value="STAS"/>
    <property type="match status" value="1"/>
</dbReference>
<evidence type="ECO:0000313" key="4">
    <source>
        <dbReference type="EMBL" id="MFD0898868.1"/>
    </source>
</evidence>
<dbReference type="InterPro" id="IPR002645">
    <property type="entry name" value="STAS_dom"/>
</dbReference>
<gene>
    <name evidence="4" type="ORF">ACFQ11_00485</name>
</gene>
<evidence type="ECO:0000256" key="2">
    <source>
        <dbReference type="RuleBase" id="RU003749"/>
    </source>
</evidence>
<dbReference type="CDD" id="cd07043">
    <property type="entry name" value="STAS_anti-anti-sigma_factors"/>
    <property type="match status" value="1"/>
</dbReference>